<dbReference type="CDD" id="cd07936">
    <property type="entry name" value="SCAN"/>
    <property type="match status" value="1"/>
</dbReference>
<comment type="subcellular location">
    <subcellularLocation>
        <location evidence="2">Nucleus</location>
    </subcellularLocation>
</comment>
<dbReference type="PANTHER" id="PTHR45935">
    <property type="entry name" value="PROTEIN ZBED8-RELATED"/>
    <property type="match status" value="1"/>
</dbReference>
<feature type="compositionally biased region" description="Basic and acidic residues" evidence="3">
    <location>
        <begin position="362"/>
        <end position="381"/>
    </location>
</feature>
<dbReference type="PANTHER" id="PTHR45935:SF28">
    <property type="entry name" value="SCAN DOMAIN-CONTAINING PROTEIN 3"/>
    <property type="match status" value="1"/>
</dbReference>
<dbReference type="SMART" id="SM00431">
    <property type="entry name" value="SCAN"/>
    <property type="match status" value="1"/>
</dbReference>
<dbReference type="PROSITE" id="PS50804">
    <property type="entry name" value="SCAN_BOX"/>
    <property type="match status" value="1"/>
</dbReference>
<reference evidence="5" key="1">
    <citation type="submission" date="2019-10" db="EMBL/GenBank/DDBJ databases">
        <title>The sequence and de novo assembly of the wild yak genome.</title>
        <authorList>
            <person name="Liu Y."/>
        </authorList>
    </citation>
    <scope>NUCLEOTIDE SEQUENCE [LARGE SCALE GENOMIC DNA]</scope>
    <source>
        <strain evidence="5">WY2019</strain>
    </source>
</reference>
<evidence type="ECO:0000313" key="5">
    <source>
        <dbReference type="EMBL" id="MXQ98548.1"/>
    </source>
</evidence>
<dbReference type="Gene3D" id="1.10.4020.10">
    <property type="entry name" value="DNA breaking-rejoining enzymes"/>
    <property type="match status" value="1"/>
</dbReference>
<dbReference type="AlphaFoldDB" id="A0A6B0S7F8"/>
<accession>A0A6B0S7F8</accession>
<keyword evidence="6" id="KW-1185">Reference proteome</keyword>
<evidence type="ECO:0000256" key="1">
    <source>
        <dbReference type="ARBA" id="ARBA00023242"/>
    </source>
</evidence>
<evidence type="ECO:0000256" key="3">
    <source>
        <dbReference type="SAM" id="MobiDB-lite"/>
    </source>
</evidence>
<sequence length="533" mass="58529">MPPGRWYAVHPAQAKASRERGRLQMVKKEEEDESYTSVPAARPQTLNRPGQELFRQLFRQLRYHESSGPLETLSRLRELCRWWLRPDVLSKAQILELLVLEQFLSILPEELRTWVQLHHPESGGEAVALLEELQRDFDETPWRDPAPAQSPDVHWMGTGALRAAQIWPPASPLRSGSALGDHLQPPYEIGVRDFLAGQPDPPAAQVPALCSKEGCADNQVTAQPQVSHRTFEPSCFLRGSWRVVLPGSSTVQSHPLLFSSAVGPFTKPALISWLEAREPWGLNVQGVQFKGNPGAAPAGDELHVKTDKFILKPEPLEEAVTLAMPSGCHGAATVSEGPGLRESIAQKSGLKERCGNPTQVRVKKEETNSSHGAGKDCEDSGRSNSLHLRHITQIFRNVKSEVKVNRNPSLSQDWNFSKVFVSEMLTGDCPQARLLLGSPATGVSEPEGTQLTALAIRAHLTPGLAWRTYPFFQTWPAFSHSLGGTEIRAHGSQMGWDSTEGWISGDVSGKCSVWLVSPLLTEPVSPGRVGSAC</sequence>
<dbReference type="Pfam" id="PF02023">
    <property type="entry name" value="SCAN"/>
    <property type="match status" value="1"/>
</dbReference>
<organism evidence="5 6">
    <name type="scientific">Bos mutus</name>
    <name type="common">wild yak</name>
    <dbReference type="NCBI Taxonomy" id="72004"/>
    <lineage>
        <taxon>Eukaryota</taxon>
        <taxon>Metazoa</taxon>
        <taxon>Chordata</taxon>
        <taxon>Craniata</taxon>
        <taxon>Vertebrata</taxon>
        <taxon>Euteleostomi</taxon>
        <taxon>Mammalia</taxon>
        <taxon>Eutheria</taxon>
        <taxon>Laurasiatheria</taxon>
        <taxon>Artiodactyla</taxon>
        <taxon>Ruminantia</taxon>
        <taxon>Pecora</taxon>
        <taxon>Bovidae</taxon>
        <taxon>Bovinae</taxon>
        <taxon>Bos</taxon>
    </lineage>
</organism>
<feature type="region of interest" description="Disordered" evidence="3">
    <location>
        <begin position="18"/>
        <end position="42"/>
    </location>
</feature>
<name>A0A6B0S7F8_9CETA</name>
<feature type="region of interest" description="Disordered" evidence="3">
    <location>
        <begin position="361"/>
        <end position="383"/>
    </location>
</feature>
<dbReference type="EMBL" id="VBQZ03000252">
    <property type="protein sequence ID" value="MXQ98548.1"/>
    <property type="molecule type" value="Genomic_DNA"/>
</dbReference>
<dbReference type="InterPro" id="IPR003309">
    <property type="entry name" value="SCAN_dom"/>
</dbReference>
<dbReference type="InterPro" id="IPR050916">
    <property type="entry name" value="SCAN-C2H2_zinc_finger"/>
</dbReference>
<dbReference type="InterPro" id="IPR038269">
    <property type="entry name" value="SCAN_sf"/>
</dbReference>
<dbReference type="GO" id="GO:0005634">
    <property type="term" value="C:nucleus"/>
    <property type="evidence" value="ECO:0007669"/>
    <property type="project" value="UniProtKB-SubCell"/>
</dbReference>
<dbReference type="SUPFAM" id="SSF47353">
    <property type="entry name" value="Retrovirus capsid dimerization domain-like"/>
    <property type="match status" value="1"/>
</dbReference>
<feature type="compositionally biased region" description="Basic and acidic residues" evidence="3">
    <location>
        <begin position="18"/>
        <end position="29"/>
    </location>
</feature>
<comment type="caution">
    <text evidence="5">The sequence shown here is derived from an EMBL/GenBank/DDBJ whole genome shotgun (WGS) entry which is preliminary data.</text>
</comment>
<dbReference type="Proteomes" id="UP000322234">
    <property type="component" value="Unassembled WGS sequence"/>
</dbReference>
<dbReference type="FunFam" id="1.10.4020.10:FF:000001">
    <property type="entry name" value="zinc finger protein 263 isoform X1"/>
    <property type="match status" value="1"/>
</dbReference>
<evidence type="ECO:0000313" key="6">
    <source>
        <dbReference type="Proteomes" id="UP000322234"/>
    </source>
</evidence>
<keyword evidence="1 2" id="KW-0539">Nucleus</keyword>
<evidence type="ECO:0000256" key="2">
    <source>
        <dbReference type="PROSITE-ProRule" id="PRU00187"/>
    </source>
</evidence>
<gene>
    <name evidence="5" type="ORF">E5288_WYG008099</name>
</gene>
<protein>
    <recommendedName>
        <fullName evidence="4">SCAN box domain-containing protein</fullName>
    </recommendedName>
</protein>
<evidence type="ECO:0000259" key="4">
    <source>
        <dbReference type="PROSITE" id="PS50804"/>
    </source>
</evidence>
<proteinExistence type="predicted"/>
<feature type="domain" description="SCAN box" evidence="4">
    <location>
        <begin position="55"/>
        <end position="137"/>
    </location>
</feature>